<dbReference type="InterPro" id="IPR035093">
    <property type="entry name" value="RelE/ParE_toxin_dom_sf"/>
</dbReference>
<protein>
    <recommendedName>
        <fullName evidence="3">Addiction module toxin RelE</fullName>
    </recommendedName>
</protein>
<evidence type="ECO:0000313" key="2">
    <source>
        <dbReference type="Proteomes" id="UP000179243"/>
    </source>
</evidence>
<evidence type="ECO:0000313" key="1">
    <source>
        <dbReference type="EMBL" id="OGK03844.1"/>
    </source>
</evidence>
<name>A0A1F7FAZ8_UNCRA</name>
<evidence type="ECO:0008006" key="3">
    <source>
        <dbReference type="Google" id="ProtNLM"/>
    </source>
</evidence>
<sequence>MEYKVIILPHALEFIQSVPAKMRAKTYRTIGLLEMFGYQLCEPHSKPLTGYDGLKELRIKVATGICRLFYFHFRDKIYIMTSGYTKKDDKTDPRQIDRAVRIMNEFKNGGYKNENL</sequence>
<dbReference type="InterPro" id="IPR009241">
    <property type="entry name" value="HigB-like"/>
</dbReference>
<organism evidence="1 2">
    <name type="scientific">Candidatus Raymondbacteria bacterium RIFOXYD12_FULL_49_13</name>
    <dbReference type="NCBI Taxonomy" id="1817890"/>
    <lineage>
        <taxon>Bacteria</taxon>
        <taxon>Raymondiibacteriota</taxon>
    </lineage>
</organism>
<reference evidence="1 2" key="1">
    <citation type="journal article" date="2016" name="Nat. Commun.">
        <title>Thousands of microbial genomes shed light on interconnected biogeochemical processes in an aquifer system.</title>
        <authorList>
            <person name="Anantharaman K."/>
            <person name="Brown C.T."/>
            <person name="Hug L.A."/>
            <person name="Sharon I."/>
            <person name="Castelle C.J."/>
            <person name="Probst A.J."/>
            <person name="Thomas B.C."/>
            <person name="Singh A."/>
            <person name="Wilkins M.J."/>
            <person name="Karaoz U."/>
            <person name="Brodie E.L."/>
            <person name="Williams K.H."/>
            <person name="Hubbard S.S."/>
            <person name="Banfield J.F."/>
        </authorList>
    </citation>
    <scope>NUCLEOTIDE SEQUENCE [LARGE SCALE GENOMIC DNA]</scope>
</reference>
<dbReference type="Pfam" id="PF05973">
    <property type="entry name" value="Gp49"/>
    <property type="match status" value="1"/>
</dbReference>
<gene>
    <name evidence="1" type="ORF">A2519_02325</name>
</gene>
<comment type="caution">
    <text evidence="1">The sequence shown here is derived from an EMBL/GenBank/DDBJ whole genome shotgun (WGS) entry which is preliminary data.</text>
</comment>
<proteinExistence type="predicted"/>
<dbReference type="SUPFAM" id="SSF143011">
    <property type="entry name" value="RelE-like"/>
    <property type="match status" value="1"/>
</dbReference>
<dbReference type="EMBL" id="MFYX01000081">
    <property type="protein sequence ID" value="OGK03844.1"/>
    <property type="molecule type" value="Genomic_DNA"/>
</dbReference>
<dbReference type="Proteomes" id="UP000179243">
    <property type="component" value="Unassembled WGS sequence"/>
</dbReference>
<dbReference type="AlphaFoldDB" id="A0A1F7FAZ8"/>
<accession>A0A1F7FAZ8</accession>